<dbReference type="OrthoDB" id="9806285at2"/>
<dbReference type="Pfam" id="PF00005">
    <property type="entry name" value="ABC_tran"/>
    <property type="match status" value="1"/>
</dbReference>
<comment type="subcellular location">
    <subcellularLocation>
        <location evidence="1">Cell membrane</location>
        <topology evidence="1">Peripheral membrane protein</topology>
    </subcellularLocation>
</comment>
<dbReference type="Proteomes" id="UP000184404">
    <property type="component" value="Unassembled WGS sequence"/>
</dbReference>
<dbReference type="InterPro" id="IPR050388">
    <property type="entry name" value="ABC_Ni/Peptide_Import"/>
</dbReference>
<dbReference type="SUPFAM" id="SSF52540">
    <property type="entry name" value="P-loop containing nucleoside triphosphate hydrolases"/>
    <property type="match status" value="1"/>
</dbReference>
<keyword evidence="6 9" id="KW-0067">ATP-binding</keyword>
<keyword evidence="10" id="KW-1185">Reference proteome</keyword>
<name>A0A1M5A3Z5_9FIRM</name>
<dbReference type="GO" id="GO:0005524">
    <property type="term" value="F:ATP binding"/>
    <property type="evidence" value="ECO:0007669"/>
    <property type="project" value="UniProtKB-KW"/>
</dbReference>
<dbReference type="PROSITE" id="PS50893">
    <property type="entry name" value="ABC_TRANSPORTER_2"/>
    <property type="match status" value="1"/>
</dbReference>
<evidence type="ECO:0000256" key="4">
    <source>
        <dbReference type="ARBA" id="ARBA00022475"/>
    </source>
</evidence>
<protein>
    <submittedName>
        <fullName evidence="9">Peptide/nickel transport system ATP-binding protein</fullName>
    </submittedName>
</protein>
<evidence type="ECO:0000259" key="8">
    <source>
        <dbReference type="PROSITE" id="PS50893"/>
    </source>
</evidence>
<dbReference type="InterPro" id="IPR027417">
    <property type="entry name" value="P-loop_NTPase"/>
</dbReference>
<sequence length="266" mass="29075">MLLEVSNLDISYGEHPIVHDVSLKLDSGKVIAIVGESGSGKTTVIRAILGCLPNEGHVTNGKIVFDGKNLLENTAEEWRKVSGKDITMVFQASGSMLDPIQKIGKQFVEYIRQHVDVTEEDAYQQAIAMLKRMNLPNPETIMDSFPFELSGGMNQRVGVAMGMFFSPRILLADEPTSALDVTTQAQVVEEMMGICRDDGTAIIIVTHNLGVAAYMADEIIVMRNGHIVERGTSDEIVNNPKEDYTKELLDAVPQIGGLAHDIYEAG</sequence>
<dbReference type="PANTHER" id="PTHR43297:SF2">
    <property type="entry name" value="DIPEPTIDE TRANSPORT ATP-BINDING PROTEIN DPPD"/>
    <property type="match status" value="1"/>
</dbReference>
<accession>A0A1M5A3Z5</accession>
<dbReference type="CDD" id="cd03257">
    <property type="entry name" value="ABC_NikE_OppD_transporters"/>
    <property type="match status" value="1"/>
</dbReference>
<dbReference type="GO" id="GO:0005886">
    <property type="term" value="C:plasma membrane"/>
    <property type="evidence" value="ECO:0007669"/>
    <property type="project" value="UniProtKB-SubCell"/>
</dbReference>
<evidence type="ECO:0000256" key="6">
    <source>
        <dbReference type="ARBA" id="ARBA00022840"/>
    </source>
</evidence>
<dbReference type="RefSeq" id="WP_072936292.1">
    <property type="nucleotide sequence ID" value="NZ_FQUG01000010.1"/>
</dbReference>
<feature type="domain" description="ABC transporter" evidence="8">
    <location>
        <begin position="3"/>
        <end position="249"/>
    </location>
</feature>
<dbReference type="GO" id="GO:0016887">
    <property type="term" value="F:ATP hydrolysis activity"/>
    <property type="evidence" value="ECO:0007669"/>
    <property type="project" value="InterPro"/>
</dbReference>
<dbReference type="SMART" id="SM00382">
    <property type="entry name" value="AAA"/>
    <property type="match status" value="1"/>
</dbReference>
<comment type="similarity">
    <text evidence="2">Belongs to the ABC transporter superfamily.</text>
</comment>
<keyword evidence="3" id="KW-0813">Transport</keyword>
<evidence type="ECO:0000256" key="1">
    <source>
        <dbReference type="ARBA" id="ARBA00004202"/>
    </source>
</evidence>
<evidence type="ECO:0000313" key="9">
    <source>
        <dbReference type="EMBL" id="SHF24656.1"/>
    </source>
</evidence>
<dbReference type="InterPro" id="IPR003439">
    <property type="entry name" value="ABC_transporter-like_ATP-bd"/>
</dbReference>
<proteinExistence type="inferred from homology"/>
<dbReference type="InterPro" id="IPR003593">
    <property type="entry name" value="AAA+_ATPase"/>
</dbReference>
<keyword evidence="4" id="KW-1003">Cell membrane</keyword>
<organism evidence="9 10">
    <name type="scientific">Schwartzia succinivorans DSM 10502</name>
    <dbReference type="NCBI Taxonomy" id="1123243"/>
    <lineage>
        <taxon>Bacteria</taxon>
        <taxon>Bacillati</taxon>
        <taxon>Bacillota</taxon>
        <taxon>Negativicutes</taxon>
        <taxon>Selenomonadales</taxon>
        <taxon>Selenomonadaceae</taxon>
        <taxon>Schwartzia</taxon>
    </lineage>
</organism>
<dbReference type="STRING" id="1123243.SAMN02745190_02183"/>
<dbReference type="EMBL" id="FQUG01000010">
    <property type="protein sequence ID" value="SHF24656.1"/>
    <property type="molecule type" value="Genomic_DNA"/>
</dbReference>
<dbReference type="Gene3D" id="3.40.50.300">
    <property type="entry name" value="P-loop containing nucleotide triphosphate hydrolases"/>
    <property type="match status" value="1"/>
</dbReference>
<keyword evidence="7" id="KW-0472">Membrane</keyword>
<dbReference type="AlphaFoldDB" id="A0A1M5A3Z5"/>
<gene>
    <name evidence="9" type="ORF">SAMN02745190_02183</name>
</gene>
<evidence type="ECO:0000256" key="5">
    <source>
        <dbReference type="ARBA" id="ARBA00022741"/>
    </source>
</evidence>
<evidence type="ECO:0000256" key="7">
    <source>
        <dbReference type="ARBA" id="ARBA00023136"/>
    </source>
</evidence>
<evidence type="ECO:0000256" key="2">
    <source>
        <dbReference type="ARBA" id="ARBA00005417"/>
    </source>
</evidence>
<dbReference type="PANTHER" id="PTHR43297">
    <property type="entry name" value="OLIGOPEPTIDE TRANSPORT ATP-BINDING PROTEIN APPD"/>
    <property type="match status" value="1"/>
</dbReference>
<keyword evidence="5" id="KW-0547">Nucleotide-binding</keyword>
<evidence type="ECO:0000256" key="3">
    <source>
        <dbReference type="ARBA" id="ARBA00022448"/>
    </source>
</evidence>
<reference evidence="9 10" key="1">
    <citation type="submission" date="2016-11" db="EMBL/GenBank/DDBJ databases">
        <authorList>
            <person name="Jaros S."/>
            <person name="Januszkiewicz K."/>
            <person name="Wedrychowicz H."/>
        </authorList>
    </citation>
    <scope>NUCLEOTIDE SEQUENCE [LARGE SCALE GENOMIC DNA]</scope>
    <source>
        <strain evidence="9 10">DSM 10502</strain>
    </source>
</reference>
<evidence type="ECO:0000313" key="10">
    <source>
        <dbReference type="Proteomes" id="UP000184404"/>
    </source>
</evidence>